<accession>A0A0F3QD70</accession>
<gene>
    <name evidence="1" type="ORF">RBEAN4_1214</name>
</gene>
<organism evidence="1 2">
    <name type="scientific">Rickettsia bellii str. RML An4</name>
    <dbReference type="NCBI Taxonomy" id="1359193"/>
    <lineage>
        <taxon>Bacteria</taxon>
        <taxon>Pseudomonadati</taxon>
        <taxon>Pseudomonadota</taxon>
        <taxon>Alphaproteobacteria</taxon>
        <taxon>Rickettsiales</taxon>
        <taxon>Rickettsiaceae</taxon>
        <taxon>Rickettsieae</taxon>
        <taxon>Rickettsia</taxon>
        <taxon>belli group</taxon>
    </lineage>
</organism>
<dbReference type="Proteomes" id="UP000033661">
    <property type="component" value="Unassembled WGS sequence"/>
</dbReference>
<evidence type="ECO:0000313" key="1">
    <source>
        <dbReference type="EMBL" id="KJV90212.1"/>
    </source>
</evidence>
<name>A0A0F3QD70_RICBE</name>
<dbReference type="PATRIC" id="fig|1359193.3.peg.1174"/>
<sequence>MKQYYVYILASQHNGKLYIEETSNIIKNGMIYMKKLFYNF</sequence>
<dbReference type="AlphaFoldDB" id="A0A0F3QD70"/>
<reference evidence="1 2" key="1">
    <citation type="submission" date="2015-02" db="EMBL/GenBank/DDBJ databases">
        <title>Genome Sequencing of Rickettsiales.</title>
        <authorList>
            <person name="Daugherty S.C."/>
            <person name="Su Q."/>
            <person name="Abolude K."/>
            <person name="Beier-Sexton M."/>
            <person name="Carlyon J.A."/>
            <person name="Carter R."/>
            <person name="Day N.P."/>
            <person name="Dumler S.J."/>
            <person name="Dyachenko V."/>
            <person name="Godinez A."/>
            <person name="Kurtti T.J."/>
            <person name="Lichay M."/>
            <person name="Mullins K.E."/>
            <person name="Ott S."/>
            <person name="Pappas-Brown V."/>
            <person name="Paris D.H."/>
            <person name="Patel P."/>
            <person name="Richards A.L."/>
            <person name="Sadzewicz L."/>
            <person name="Sears K."/>
            <person name="Seidman D."/>
            <person name="Sengamalay N."/>
            <person name="Stenos J."/>
            <person name="Tallon L.J."/>
            <person name="Vincent G."/>
            <person name="Fraser C.M."/>
            <person name="Munderloh U."/>
            <person name="Dunning-Hotopp J.C."/>
        </authorList>
    </citation>
    <scope>NUCLEOTIDE SEQUENCE [LARGE SCALE GENOMIC DNA]</scope>
    <source>
        <strain evidence="1 2">RML An4</strain>
    </source>
</reference>
<protein>
    <submittedName>
        <fullName evidence="1">Uncharacterized protein</fullName>
    </submittedName>
</protein>
<evidence type="ECO:0000313" key="2">
    <source>
        <dbReference type="Proteomes" id="UP000033661"/>
    </source>
</evidence>
<comment type="caution">
    <text evidence="1">The sequence shown here is derived from an EMBL/GenBank/DDBJ whole genome shotgun (WGS) entry which is preliminary data.</text>
</comment>
<dbReference type="EMBL" id="LAOI01000001">
    <property type="protein sequence ID" value="KJV90212.1"/>
    <property type="molecule type" value="Genomic_DNA"/>
</dbReference>
<proteinExistence type="predicted"/>
<keyword evidence="2" id="KW-1185">Reference proteome</keyword>